<evidence type="ECO:0000256" key="1">
    <source>
        <dbReference type="SAM" id="Phobius"/>
    </source>
</evidence>
<keyword evidence="1" id="KW-1133">Transmembrane helix</keyword>
<dbReference type="InParanoid" id="G0R1R0"/>
<feature type="transmembrane region" description="Helical" evidence="1">
    <location>
        <begin position="214"/>
        <end position="232"/>
    </location>
</feature>
<dbReference type="PANTHER" id="PTHR32251:SF17">
    <property type="entry name" value="STEROID 5-ALPHA REDUCTASE C-TERMINAL DOMAIN-CONTAINING PROTEIN"/>
    <property type="match status" value="1"/>
</dbReference>
<evidence type="ECO:0008006" key="4">
    <source>
        <dbReference type="Google" id="ProtNLM"/>
    </source>
</evidence>
<sequence length="292" mass="34917">MFQSFFEAQQGKVNLLFCNIAFDITFVYVLAIFNFFWNNIQIYDAYYSLGPLSKFLLIQHFSGYGIKEFNGKNFILTILMYVWSVRLFTHIFGKWEGFPDQDKRITTIEFKGYGGKKRFFFWLWFSPFIAFMNALLISFLTLPVTLFQFRNPNLYDNLVGENLTLSDFVGFLVAFFGLAVQTIADQESVWWRTYGKTNKVADYGTRRYVRYPQYFGEIIFWAGVYIFTISSFPSNIFQDYSQWIYWPIGNILETLWLCHMSDIMDNQVLKRKDNWKEYKQKVKFALIPFFRF</sequence>
<dbReference type="EMBL" id="GL984228">
    <property type="protein sequence ID" value="EGR28595.1"/>
    <property type="molecule type" value="Genomic_DNA"/>
</dbReference>
<dbReference type="AlphaFoldDB" id="G0R1R0"/>
<dbReference type="PANTHER" id="PTHR32251">
    <property type="entry name" value="3-OXO-5-ALPHA-STEROID 4-DEHYDROGENASE"/>
    <property type="match status" value="1"/>
</dbReference>
<dbReference type="GO" id="GO:0016020">
    <property type="term" value="C:membrane"/>
    <property type="evidence" value="ECO:0007669"/>
    <property type="project" value="TreeGrafter"/>
</dbReference>
<dbReference type="GeneID" id="14904678"/>
<keyword evidence="1" id="KW-0472">Membrane</keyword>
<dbReference type="InterPro" id="IPR010721">
    <property type="entry name" value="UstE-like"/>
</dbReference>
<dbReference type="RefSeq" id="XP_004029831.1">
    <property type="nucleotide sequence ID" value="XM_004029783.1"/>
</dbReference>
<organism evidence="2 3">
    <name type="scientific">Ichthyophthirius multifiliis</name>
    <name type="common">White spot disease agent</name>
    <name type="synonym">Ich</name>
    <dbReference type="NCBI Taxonomy" id="5932"/>
    <lineage>
        <taxon>Eukaryota</taxon>
        <taxon>Sar</taxon>
        <taxon>Alveolata</taxon>
        <taxon>Ciliophora</taxon>
        <taxon>Intramacronucleata</taxon>
        <taxon>Oligohymenophorea</taxon>
        <taxon>Hymenostomatida</taxon>
        <taxon>Ophryoglenina</taxon>
        <taxon>Ichthyophthirius</taxon>
    </lineage>
</organism>
<dbReference type="OrthoDB" id="201504at2759"/>
<dbReference type="eggNOG" id="KOG4650">
    <property type="taxonomic scope" value="Eukaryota"/>
</dbReference>
<dbReference type="Pfam" id="PF06966">
    <property type="entry name" value="DUF1295"/>
    <property type="match status" value="1"/>
</dbReference>
<reference evidence="2 3" key="1">
    <citation type="submission" date="2011-07" db="EMBL/GenBank/DDBJ databases">
        <authorList>
            <person name="Coyne R."/>
            <person name="Brami D."/>
            <person name="Johnson J."/>
            <person name="Hostetler J."/>
            <person name="Hannick L."/>
            <person name="Clark T."/>
            <person name="Cassidy-Hanley D."/>
            <person name="Inman J."/>
        </authorList>
    </citation>
    <scope>NUCLEOTIDE SEQUENCE [LARGE SCALE GENOMIC DNA]</scope>
    <source>
        <strain evidence="2 3">G5</strain>
    </source>
</reference>
<evidence type="ECO:0000313" key="3">
    <source>
        <dbReference type="Proteomes" id="UP000008983"/>
    </source>
</evidence>
<keyword evidence="3" id="KW-1185">Reference proteome</keyword>
<keyword evidence="1" id="KW-0812">Transmembrane</keyword>
<dbReference type="OMA" id="THYTYSQ"/>
<feature type="transmembrane region" description="Helical" evidence="1">
    <location>
        <begin position="12"/>
        <end position="37"/>
    </location>
</feature>
<protein>
    <recommendedName>
        <fullName evidence="4">Steroid 5-alpha reductase C-terminal domain-containing protein</fullName>
    </recommendedName>
</protein>
<evidence type="ECO:0000313" key="2">
    <source>
        <dbReference type="EMBL" id="EGR28595.1"/>
    </source>
</evidence>
<dbReference type="Proteomes" id="UP000008983">
    <property type="component" value="Unassembled WGS sequence"/>
</dbReference>
<dbReference type="PROSITE" id="PS50244">
    <property type="entry name" value="S5A_REDUCTASE"/>
    <property type="match status" value="1"/>
</dbReference>
<feature type="transmembrane region" description="Helical" evidence="1">
    <location>
        <begin position="119"/>
        <end position="143"/>
    </location>
</feature>
<accession>G0R1R0</accession>
<proteinExistence type="predicted"/>
<feature type="transmembrane region" description="Helical" evidence="1">
    <location>
        <begin position="163"/>
        <end position="184"/>
    </location>
</feature>
<dbReference type="Gene3D" id="1.20.120.1630">
    <property type="match status" value="1"/>
</dbReference>
<name>G0R1R0_ICHMU</name>
<gene>
    <name evidence="2" type="ORF">IMG5_172250</name>
</gene>